<accession>A0ABS3G5R2</accession>
<name>A0ABS3G5R2_9FLAO</name>
<comment type="caution">
    <text evidence="3">The sequence shown here is derived from an EMBL/GenBank/DDBJ whole genome shotgun (WGS) entry which is preliminary data.</text>
</comment>
<dbReference type="EMBL" id="JAFLNL010000005">
    <property type="protein sequence ID" value="MBO0354613.1"/>
    <property type="molecule type" value="Genomic_DNA"/>
</dbReference>
<keyword evidence="1" id="KW-0378">Hydrolase</keyword>
<reference evidence="3 4" key="1">
    <citation type="submission" date="2021-03" db="EMBL/GenBank/DDBJ databases">
        <title>Muricauda lutimaris sp. nov. and Muricauda ruestringensis sp. nov, two marine members of the Flavobacteriaceae isolated from deep sea sediments of Western Pacific.</title>
        <authorList>
            <person name="Zhao S."/>
            <person name="Liu R."/>
        </authorList>
    </citation>
    <scope>NUCLEOTIDE SEQUENCE [LARGE SCALE GENOMIC DNA]</scope>
    <source>
        <strain evidence="3 4">BC31-1-A7</strain>
    </source>
</reference>
<dbReference type="SUPFAM" id="SSF56601">
    <property type="entry name" value="beta-lactamase/transpeptidase-like"/>
    <property type="match status" value="1"/>
</dbReference>
<sequence length="437" mass="49933">MRYFLFIFGVMMFVACGQNSSQKEKTVSTKLAYVRDSLDTYFTKLTELRKFNGVVLAYKNDTLLLDKAYNLSAQPNNMAYVTTNHQFDIHSVSKLMTYYLVAQLELEGKLSIDQTLDTYFDGFSKGNEITLKMLLEHKSGLPRELIGFEGEEYLLTLDEILELSTEQKLLFQPGADVQYSNVGYEILYCIVSKIYGKSFSQCVVDEIFEPLGMDSSGAHFFVEKNRVKLMAQNHVFKDDALEPVDNIQKDEFRSARLFSTAKDLKKFMDHIKQEPYASFLKDKNGVIAKDGGSKGIRAQVYSDLENHFDFVLLANYDGMPFFDTIDDMVKLMKSEPVDYPKEINRKSIILEKEVLQQYEGAYVFADFDGLVLEIKVEGDHLIVLQEDEKVGELKAESPVVFFEDPKAAESFEFIKNESGTYDALMGWKGIVVEGKRK</sequence>
<evidence type="ECO:0000313" key="3">
    <source>
        <dbReference type="EMBL" id="MBO0354613.1"/>
    </source>
</evidence>
<dbReference type="PANTHER" id="PTHR43283">
    <property type="entry name" value="BETA-LACTAMASE-RELATED"/>
    <property type="match status" value="1"/>
</dbReference>
<dbReference type="PROSITE" id="PS51257">
    <property type="entry name" value="PROKAR_LIPOPROTEIN"/>
    <property type="match status" value="1"/>
</dbReference>
<dbReference type="RefSeq" id="WP_207033829.1">
    <property type="nucleotide sequence ID" value="NZ_CP159476.1"/>
</dbReference>
<gene>
    <name evidence="3" type="ORF">J0656_11355</name>
</gene>
<organism evidence="3 4">
    <name type="scientific">Flagellimonas aurea</name>
    <dbReference type="NCBI Taxonomy" id="2915619"/>
    <lineage>
        <taxon>Bacteria</taxon>
        <taxon>Pseudomonadati</taxon>
        <taxon>Bacteroidota</taxon>
        <taxon>Flavobacteriia</taxon>
        <taxon>Flavobacteriales</taxon>
        <taxon>Flavobacteriaceae</taxon>
        <taxon>Flagellimonas</taxon>
    </lineage>
</organism>
<dbReference type="Proteomes" id="UP000664044">
    <property type="component" value="Unassembled WGS sequence"/>
</dbReference>
<dbReference type="Gene3D" id="3.40.710.10">
    <property type="entry name" value="DD-peptidase/beta-lactamase superfamily"/>
    <property type="match status" value="1"/>
</dbReference>
<evidence type="ECO:0000259" key="2">
    <source>
        <dbReference type="Pfam" id="PF00144"/>
    </source>
</evidence>
<feature type="domain" description="Beta-lactamase-related" evidence="2">
    <location>
        <begin position="41"/>
        <end position="273"/>
    </location>
</feature>
<evidence type="ECO:0000256" key="1">
    <source>
        <dbReference type="ARBA" id="ARBA00022801"/>
    </source>
</evidence>
<dbReference type="PANTHER" id="PTHR43283:SF11">
    <property type="entry name" value="BETA-LACTAMASE-RELATED DOMAIN-CONTAINING PROTEIN"/>
    <property type="match status" value="1"/>
</dbReference>
<proteinExistence type="predicted"/>
<dbReference type="Pfam" id="PF00144">
    <property type="entry name" value="Beta-lactamase"/>
    <property type="match status" value="1"/>
</dbReference>
<protein>
    <submittedName>
        <fullName evidence="3">Beta-lactamase family protein</fullName>
    </submittedName>
</protein>
<dbReference type="InterPro" id="IPR001466">
    <property type="entry name" value="Beta-lactam-related"/>
</dbReference>
<dbReference type="InterPro" id="IPR012338">
    <property type="entry name" value="Beta-lactam/transpept-like"/>
</dbReference>
<evidence type="ECO:0000313" key="4">
    <source>
        <dbReference type="Proteomes" id="UP000664044"/>
    </source>
</evidence>
<keyword evidence="4" id="KW-1185">Reference proteome</keyword>
<dbReference type="InterPro" id="IPR050789">
    <property type="entry name" value="Diverse_Enzym_Activities"/>
</dbReference>